<dbReference type="GO" id="GO:0000271">
    <property type="term" value="P:polysaccharide biosynthetic process"/>
    <property type="evidence" value="ECO:0007669"/>
    <property type="project" value="TreeGrafter"/>
</dbReference>
<dbReference type="Pfam" id="PF01757">
    <property type="entry name" value="Acyl_transf_3"/>
    <property type="match status" value="1"/>
</dbReference>
<dbReference type="EMBL" id="CP016545">
    <property type="protein sequence ID" value="ANU07190.1"/>
    <property type="molecule type" value="Genomic_DNA"/>
</dbReference>
<feature type="transmembrane region" description="Helical" evidence="1">
    <location>
        <begin position="166"/>
        <end position="185"/>
    </location>
</feature>
<evidence type="ECO:0000313" key="4">
    <source>
        <dbReference type="Proteomes" id="UP000092698"/>
    </source>
</evidence>
<feature type="transmembrane region" description="Helical" evidence="1">
    <location>
        <begin position="285"/>
        <end position="302"/>
    </location>
</feature>
<feature type="domain" description="Acyltransferase 3" evidence="2">
    <location>
        <begin position="10"/>
        <end position="331"/>
    </location>
</feature>
<dbReference type="OrthoDB" id="7425845at2"/>
<dbReference type="InterPro" id="IPR002656">
    <property type="entry name" value="Acyl_transf_3_dom"/>
</dbReference>
<feature type="transmembrane region" description="Helical" evidence="1">
    <location>
        <begin position="90"/>
        <end position="110"/>
    </location>
</feature>
<dbReference type="GO" id="GO:0016020">
    <property type="term" value="C:membrane"/>
    <property type="evidence" value="ECO:0007669"/>
    <property type="project" value="TreeGrafter"/>
</dbReference>
<feature type="transmembrane region" description="Helical" evidence="1">
    <location>
        <begin position="49"/>
        <end position="69"/>
    </location>
</feature>
<protein>
    <submittedName>
        <fullName evidence="3">Acyltransferase family protein</fullName>
    </submittedName>
</protein>
<feature type="transmembrane region" description="Helical" evidence="1">
    <location>
        <begin position="221"/>
        <end position="240"/>
    </location>
</feature>
<dbReference type="RefSeq" id="WP_067786278.1">
    <property type="nucleotide sequence ID" value="NZ_CP016545.1"/>
</dbReference>
<feature type="transmembrane region" description="Helical" evidence="1">
    <location>
        <begin position="191"/>
        <end position="209"/>
    </location>
</feature>
<feature type="transmembrane region" description="Helical" evidence="1">
    <location>
        <begin position="314"/>
        <end position="331"/>
    </location>
</feature>
<dbReference type="PANTHER" id="PTHR23028">
    <property type="entry name" value="ACETYLTRANSFERASE"/>
    <property type="match status" value="1"/>
</dbReference>
<dbReference type="KEGG" id="anh:A6F65_00873"/>
<sequence>MPTHRSERIQSIQLMRVLLAFMVAGYHYAYAFAANIGEGLSLPPTDYQFGSAGMVSFFFMSGYIITFASRRDFEDPHGSRNFLIRRFTRILPTWWVSLFVLAFALIFLAGQSVDPINFLRSLALLPSWTIGNEAFPQPLNYPGWTLFIEMVFYLGFGLAIMFGKRIAYAAIAIGALVAVTLGTMLQPEGAIAYMLTTPVYVMFPLGIALASWRLGGGAMKLWQRIAIFGVAAAIFMTAPFPSTGIDLGWEYLWWAGVPGMLACTAILGGPMQVPFFDLVDRMGDAVYALYLFHIPLAWIWTWGFPKLVVGQPELFFVSLFSASVVFSWYYYHWLELPLIKQVNRRLKASAQNDRMLQRTGY</sequence>
<keyword evidence="1" id="KW-0472">Membrane</keyword>
<reference evidence="3 4" key="1">
    <citation type="submission" date="2016-07" db="EMBL/GenBank/DDBJ databases">
        <title>Complete genome sequence of Altererythrobacter namhicola JCM 16345T, containing esterase-encoding genes.</title>
        <authorList>
            <person name="Cheng H."/>
            <person name="Wu Y.-H."/>
            <person name="Jian S.-L."/>
            <person name="Huo Y.-Y."/>
            <person name="Wang C.-S."/>
            <person name="Xu X.-W."/>
        </authorList>
    </citation>
    <scope>NUCLEOTIDE SEQUENCE [LARGE SCALE GENOMIC DNA]</scope>
    <source>
        <strain evidence="3 4">JCM 16345</strain>
    </source>
</reference>
<keyword evidence="3" id="KW-0808">Transferase</keyword>
<dbReference type="InterPro" id="IPR050879">
    <property type="entry name" value="Acyltransferase_3"/>
</dbReference>
<keyword evidence="3" id="KW-0012">Acyltransferase</keyword>
<proteinExistence type="predicted"/>
<keyword evidence="4" id="KW-1185">Reference proteome</keyword>
<evidence type="ECO:0000259" key="2">
    <source>
        <dbReference type="Pfam" id="PF01757"/>
    </source>
</evidence>
<dbReference type="PANTHER" id="PTHR23028:SF131">
    <property type="entry name" value="BLR2367 PROTEIN"/>
    <property type="match status" value="1"/>
</dbReference>
<keyword evidence="1" id="KW-0812">Transmembrane</keyword>
<evidence type="ECO:0000256" key="1">
    <source>
        <dbReference type="SAM" id="Phobius"/>
    </source>
</evidence>
<feature type="transmembrane region" description="Helical" evidence="1">
    <location>
        <begin position="12"/>
        <end position="29"/>
    </location>
</feature>
<dbReference type="Proteomes" id="UP000092698">
    <property type="component" value="Chromosome"/>
</dbReference>
<organism evidence="3 4">
    <name type="scientific">Paraurantiacibacter namhicola</name>
    <dbReference type="NCBI Taxonomy" id="645517"/>
    <lineage>
        <taxon>Bacteria</taxon>
        <taxon>Pseudomonadati</taxon>
        <taxon>Pseudomonadota</taxon>
        <taxon>Alphaproteobacteria</taxon>
        <taxon>Sphingomonadales</taxon>
        <taxon>Erythrobacteraceae</taxon>
        <taxon>Paraurantiacibacter</taxon>
    </lineage>
</organism>
<name>A0A1C7D6V1_9SPHN</name>
<dbReference type="AlphaFoldDB" id="A0A1C7D6V1"/>
<dbReference type="STRING" id="645517.A6F65_00873"/>
<keyword evidence="1" id="KW-1133">Transmembrane helix</keyword>
<feature type="transmembrane region" description="Helical" evidence="1">
    <location>
        <begin position="141"/>
        <end position="159"/>
    </location>
</feature>
<accession>A0A1C7D6V1</accession>
<feature type="transmembrane region" description="Helical" evidence="1">
    <location>
        <begin position="252"/>
        <end position="273"/>
    </location>
</feature>
<gene>
    <name evidence="3" type="ORF">A6F65_00873</name>
</gene>
<dbReference type="GO" id="GO:0016747">
    <property type="term" value="F:acyltransferase activity, transferring groups other than amino-acyl groups"/>
    <property type="evidence" value="ECO:0007669"/>
    <property type="project" value="InterPro"/>
</dbReference>
<evidence type="ECO:0000313" key="3">
    <source>
        <dbReference type="EMBL" id="ANU07190.1"/>
    </source>
</evidence>